<dbReference type="Pfam" id="PF00990">
    <property type="entry name" value="GGDEF"/>
    <property type="match status" value="1"/>
</dbReference>
<dbReference type="OrthoDB" id="23692at2"/>
<proteinExistence type="predicted"/>
<dbReference type="GO" id="GO:0043709">
    <property type="term" value="P:cell adhesion involved in single-species biofilm formation"/>
    <property type="evidence" value="ECO:0007669"/>
    <property type="project" value="TreeGrafter"/>
</dbReference>
<dbReference type="Proteomes" id="UP000323454">
    <property type="component" value="Unassembled WGS sequence"/>
</dbReference>
<evidence type="ECO:0000313" key="2">
    <source>
        <dbReference type="EMBL" id="KAA2255666.1"/>
    </source>
</evidence>
<dbReference type="InterPro" id="IPR000160">
    <property type="entry name" value="GGDEF_dom"/>
</dbReference>
<reference evidence="2 3" key="1">
    <citation type="submission" date="2019-09" db="EMBL/GenBank/DDBJ databases">
        <title>Goodfellowia gen. nov., a new genus of the Pseudonocardineae related to Actinoalloteichus, containing Goodfellowia coeruleoviolacea gen. nov., comb. nov. gen. nov., comb. nov.</title>
        <authorList>
            <person name="Labeda D."/>
        </authorList>
    </citation>
    <scope>NUCLEOTIDE SEQUENCE [LARGE SCALE GENOMIC DNA]</scope>
    <source>
        <strain evidence="2 3">AN110305</strain>
    </source>
</reference>
<dbReference type="AlphaFoldDB" id="A0A5B2WYQ6"/>
<dbReference type="PROSITE" id="PS50887">
    <property type="entry name" value="GGDEF"/>
    <property type="match status" value="1"/>
</dbReference>
<dbReference type="RefSeq" id="WP_149852841.1">
    <property type="nucleotide sequence ID" value="NZ_VUOB01000055.1"/>
</dbReference>
<reference evidence="2 3" key="2">
    <citation type="submission" date="2019-09" db="EMBL/GenBank/DDBJ databases">
        <authorList>
            <person name="Jin C."/>
        </authorList>
    </citation>
    <scope>NUCLEOTIDE SEQUENCE [LARGE SCALE GENOMIC DNA]</scope>
    <source>
        <strain evidence="2 3">AN110305</strain>
    </source>
</reference>
<dbReference type="FunFam" id="3.30.70.270:FF:000001">
    <property type="entry name" value="Diguanylate cyclase domain protein"/>
    <property type="match status" value="1"/>
</dbReference>
<dbReference type="InterPro" id="IPR050469">
    <property type="entry name" value="Diguanylate_Cyclase"/>
</dbReference>
<protein>
    <submittedName>
        <fullName evidence="2">GGDEF domain-containing protein</fullName>
    </submittedName>
</protein>
<dbReference type="Gene3D" id="3.30.70.270">
    <property type="match status" value="1"/>
</dbReference>
<sequence length="545" mass="59092">MLHEMTDVWLAARASELIAAAQGSHLTEQLDITSEIDAILDEGQRRGEPRIVAQLLRAAAVVRLVTPGQAEESDPFLDEMLAHTRRHGLLVLEADARALRGRRALLGGAEDVALTEIAGGLAMLDDELVPDPVLDQRTWDRTLASALQDTGLVLTQLGVYELADHVMTRAHNAIRDSAGPHLISVHLINRVRLLVGWGLRLERVGRLDEAVERFATASAIADAVEGPFRESLFPRDEWLPAADQEPVIGAAHALARPGVEHLDRLWTLLDYSVYPRELIIVAIALARCLERADRWENALTVLGDARSKVEEDSSEPTLMLCLVREYARLSGPEGGRGTMSALEEYATALECELWALRESRLATLNTRREHERLARTHGAFMQQALQDPLTGLPNRRALDEKMDTLVSGPNTEPLSIALVDLDGFKGVNDRCSHAEGDNVLRVIASTLRQALRGDDVVARYGGDEFVVLLPGAPLAAAEAALGRAVDAVARLPEDLSRGVTLSVGVVSLRPQESAGQALSRADSAMYLAKREGGSRVAAVAGGDVL</sequence>
<dbReference type="InterPro" id="IPR043128">
    <property type="entry name" value="Rev_trsase/Diguanyl_cyclase"/>
</dbReference>
<dbReference type="EMBL" id="VUOB01000055">
    <property type="protein sequence ID" value="KAA2255666.1"/>
    <property type="molecule type" value="Genomic_DNA"/>
</dbReference>
<dbReference type="SUPFAM" id="SSF55073">
    <property type="entry name" value="Nucleotide cyclase"/>
    <property type="match status" value="1"/>
</dbReference>
<dbReference type="PANTHER" id="PTHR45138">
    <property type="entry name" value="REGULATORY COMPONENTS OF SENSORY TRANSDUCTION SYSTEM"/>
    <property type="match status" value="1"/>
</dbReference>
<dbReference type="InterPro" id="IPR029787">
    <property type="entry name" value="Nucleotide_cyclase"/>
</dbReference>
<keyword evidence="3" id="KW-1185">Reference proteome</keyword>
<dbReference type="GO" id="GO:1902201">
    <property type="term" value="P:negative regulation of bacterial-type flagellum-dependent cell motility"/>
    <property type="evidence" value="ECO:0007669"/>
    <property type="project" value="TreeGrafter"/>
</dbReference>
<dbReference type="PANTHER" id="PTHR45138:SF9">
    <property type="entry name" value="DIGUANYLATE CYCLASE DGCM-RELATED"/>
    <property type="match status" value="1"/>
</dbReference>
<dbReference type="NCBIfam" id="TIGR00254">
    <property type="entry name" value="GGDEF"/>
    <property type="match status" value="1"/>
</dbReference>
<dbReference type="CDD" id="cd01949">
    <property type="entry name" value="GGDEF"/>
    <property type="match status" value="1"/>
</dbReference>
<dbReference type="GO" id="GO:0005886">
    <property type="term" value="C:plasma membrane"/>
    <property type="evidence" value="ECO:0007669"/>
    <property type="project" value="TreeGrafter"/>
</dbReference>
<name>A0A5B2WYQ6_9PSEU</name>
<gene>
    <name evidence="2" type="ORF">F0L68_27935</name>
</gene>
<organism evidence="2 3">
    <name type="scientific">Solihabitans fulvus</name>
    <dbReference type="NCBI Taxonomy" id="1892852"/>
    <lineage>
        <taxon>Bacteria</taxon>
        <taxon>Bacillati</taxon>
        <taxon>Actinomycetota</taxon>
        <taxon>Actinomycetes</taxon>
        <taxon>Pseudonocardiales</taxon>
        <taxon>Pseudonocardiaceae</taxon>
        <taxon>Solihabitans</taxon>
    </lineage>
</organism>
<dbReference type="SMART" id="SM00267">
    <property type="entry name" value="GGDEF"/>
    <property type="match status" value="1"/>
</dbReference>
<evidence type="ECO:0000313" key="3">
    <source>
        <dbReference type="Proteomes" id="UP000323454"/>
    </source>
</evidence>
<accession>A0A5B2WYQ6</accession>
<dbReference type="GO" id="GO:0052621">
    <property type="term" value="F:diguanylate cyclase activity"/>
    <property type="evidence" value="ECO:0007669"/>
    <property type="project" value="TreeGrafter"/>
</dbReference>
<evidence type="ECO:0000259" key="1">
    <source>
        <dbReference type="PROSITE" id="PS50887"/>
    </source>
</evidence>
<feature type="domain" description="GGDEF" evidence="1">
    <location>
        <begin position="412"/>
        <end position="541"/>
    </location>
</feature>
<comment type="caution">
    <text evidence="2">The sequence shown here is derived from an EMBL/GenBank/DDBJ whole genome shotgun (WGS) entry which is preliminary data.</text>
</comment>